<dbReference type="STRING" id="1391627.SAMN05216464_115102"/>
<gene>
    <name evidence="1" type="ORF">SAMN05216464_115102</name>
</gene>
<reference evidence="1 2" key="1">
    <citation type="submission" date="2016-10" db="EMBL/GenBank/DDBJ databases">
        <authorList>
            <person name="de Groot N.N."/>
        </authorList>
    </citation>
    <scope>NUCLEOTIDE SEQUENCE [LARGE SCALE GENOMIC DNA]</scope>
    <source>
        <strain evidence="1 2">47C3B</strain>
    </source>
</reference>
<dbReference type="EMBL" id="FNAI01000015">
    <property type="protein sequence ID" value="SDF27896.1"/>
    <property type="molecule type" value="Genomic_DNA"/>
</dbReference>
<dbReference type="RefSeq" id="WP_091154263.1">
    <property type="nucleotide sequence ID" value="NZ_FNAI01000015.1"/>
</dbReference>
<dbReference type="AlphaFoldDB" id="A0A1G7JSM4"/>
<keyword evidence="2" id="KW-1185">Reference proteome</keyword>
<proteinExistence type="predicted"/>
<name>A0A1G7JSM4_9SPHI</name>
<accession>A0A1G7JSM4</accession>
<sequence>MHAFLTRLGICPKVQDFFAPHYLSDACGNLIFPYGNDTEHFGFAFHRVPDTEMLWLAGNPNSNMIRRVFICASAMEAIAYLSVKYTAINDLEGLLFASVGAKPSIEQINWLNRNFTGRQFALVFGKDILGRVCELKVAAGLSNIPVAIFLEGDFIIVNYRSANYIFPAQAFSLNAFEKKTGCRFRIATQKPPGFDSYFQQLKAGKLPNN</sequence>
<organism evidence="1 2">
    <name type="scientific">Mucilaginibacter pineti</name>
    <dbReference type="NCBI Taxonomy" id="1391627"/>
    <lineage>
        <taxon>Bacteria</taxon>
        <taxon>Pseudomonadati</taxon>
        <taxon>Bacteroidota</taxon>
        <taxon>Sphingobacteriia</taxon>
        <taxon>Sphingobacteriales</taxon>
        <taxon>Sphingobacteriaceae</taxon>
        <taxon>Mucilaginibacter</taxon>
    </lineage>
</organism>
<dbReference type="Proteomes" id="UP000199072">
    <property type="component" value="Unassembled WGS sequence"/>
</dbReference>
<evidence type="ECO:0000313" key="2">
    <source>
        <dbReference type="Proteomes" id="UP000199072"/>
    </source>
</evidence>
<protein>
    <submittedName>
        <fullName evidence="1">Uncharacterized protein</fullName>
    </submittedName>
</protein>
<evidence type="ECO:0000313" key="1">
    <source>
        <dbReference type="EMBL" id="SDF27896.1"/>
    </source>
</evidence>
<dbReference type="OrthoDB" id="796066at2"/>